<evidence type="ECO:0000256" key="4">
    <source>
        <dbReference type="SAM" id="SignalP"/>
    </source>
</evidence>
<name>A0A9E5JL71_9MICO</name>
<evidence type="ECO:0000313" key="6">
    <source>
        <dbReference type="EMBL" id="NHF62575.1"/>
    </source>
</evidence>
<dbReference type="InterPro" id="IPR025997">
    <property type="entry name" value="SBP_2_dom"/>
</dbReference>
<dbReference type="GO" id="GO:0030246">
    <property type="term" value="F:carbohydrate binding"/>
    <property type="evidence" value="ECO:0007669"/>
    <property type="project" value="UniProtKB-ARBA"/>
</dbReference>
<protein>
    <submittedName>
        <fullName evidence="6">Substrate-binding domain-containing protein</fullName>
    </submittedName>
</protein>
<sequence>MSMTMTSKRTAFGAVSAAAVSALILAGCTSTNVSEGSDGGEGDERSNLTADIASGTFGTTDQFGSIEDFCPEGAEEMTLGVVDGGGLNSWSKTVLAEIESEAARCDAITSVEYVAGRFDLEATTSGITSLAAKGTDIILVVPTAGPGEAHLPAMRQAVSAGSYVVAIASDPQGAAGTDFLDYADWSTEFVGESWGGWAVDVLGDEGGNVVFLGGPAGNLVSTQQFTGVQTALSSAPQVTLLNDEPIATNWDPAEAQQVMAGLLGQGEQIDAIIIDYGAVAAGVIRAYEAAGISVPPIATTDDNSLSCGFETLKADNPTYELATVSSRTWVGRIGLRKAVAAFQGLSNSEASFIELPIFEDSAGIVDGALAPNEACLPDSPPDATPSTLLTADEIAALFS</sequence>
<evidence type="ECO:0000256" key="3">
    <source>
        <dbReference type="ARBA" id="ARBA00022729"/>
    </source>
</evidence>
<dbReference type="PANTHER" id="PTHR46847">
    <property type="entry name" value="D-ALLOSE-BINDING PERIPLASMIC PROTEIN-RELATED"/>
    <property type="match status" value="1"/>
</dbReference>
<comment type="similarity">
    <text evidence="2">Belongs to the bacterial solute-binding protein 2 family.</text>
</comment>
<evidence type="ECO:0000256" key="2">
    <source>
        <dbReference type="ARBA" id="ARBA00007639"/>
    </source>
</evidence>
<dbReference type="Proteomes" id="UP000818266">
    <property type="component" value="Unassembled WGS sequence"/>
</dbReference>
<proteinExistence type="inferred from homology"/>
<dbReference type="InterPro" id="IPR028082">
    <property type="entry name" value="Peripla_BP_I"/>
</dbReference>
<dbReference type="GO" id="GO:0030313">
    <property type="term" value="C:cell envelope"/>
    <property type="evidence" value="ECO:0007669"/>
    <property type="project" value="UniProtKB-SubCell"/>
</dbReference>
<comment type="caution">
    <text evidence="6">The sequence shown here is derived from an EMBL/GenBank/DDBJ whole genome shotgun (WGS) entry which is preliminary data.</text>
</comment>
<keyword evidence="7" id="KW-1185">Reference proteome</keyword>
<organism evidence="6 7">
    <name type="scientific">Microcella pacifica</name>
    <dbReference type="NCBI Taxonomy" id="2591847"/>
    <lineage>
        <taxon>Bacteria</taxon>
        <taxon>Bacillati</taxon>
        <taxon>Actinomycetota</taxon>
        <taxon>Actinomycetes</taxon>
        <taxon>Micrococcales</taxon>
        <taxon>Microbacteriaceae</taxon>
        <taxon>Microcella</taxon>
    </lineage>
</organism>
<evidence type="ECO:0000256" key="1">
    <source>
        <dbReference type="ARBA" id="ARBA00004196"/>
    </source>
</evidence>
<reference evidence="6 7" key="1">
    <citation type="submission" date="2020-03" db="EMBL/GenBank/DDBJ databases">
        <title>Chryseoglobus sp. isolated from a deep-sea seamount.</title>
        <authorList>
            <person name="Zhang D.-C."/>
        </authorList>
    </citation>
    <scope>NUCLEOTIDE SEQUENCE [LARGE SCALE GENOMIC DNA]</scope>
    <source>
        <strain evidence="6 7">KN1116</strain>
    </source>
</reference>
<feature type="domain" description="Periplasmic binding protein" evidence="5">
    <location>
        <begin position="88"/>
        <end position="303"/>
    </location>
</feature>
<dbReference type="PANTHER" id="PTHR46847:SF2">
    <property type="entry name" value="ABC TRANSPORTER SUGAR-BINDING PROTEIN"/>
    <property type="match status" value="1"/>
</dbReference>
<feature type="chain" id="PRO_5039668129" evidence="4">
    <location>
        <begin position="27"/>
        <end position="399"/>
    </location>
</feature>
<dbReference type="OrthoDB" id="9066846at2"/>
<evidence type="ECO:0000259" key="5">
    <source>
        <dbReference type="Pfam" id="PF13407"/>
    </source>
</evidence>
<keyword evidence="3 4" id="KW-0732">Signal</keyword>
<dbReference type="SUPFAM" id="SSF53822">
    <property type="entry name" value="Periplasmic binding protein-like I"/>
    <property type="match status" value="1"/>
</dbReference>
<dbReference type="EMBL" id="VIKT02000006">
    <property type="protein sequence ID" value="NHF62575.1"/>
    <property type="molecule type" value="Genomic_DNA"/>
</dbReference>
<comment type="subcellular location">
    <subcellularLocation>
        <location evidence="1">Cell envelope</location>
    </subcellularLocation>
</comment>
<dbReference type="Pfam" id="PF13407">
    <property type="entry name" value="Peripla_BP_4"/>
    <property type="match status" value="1"/>
</dbReference>
<feature type="signal peptide" evidence="4">
    <location>
        <begin position="1"/>
        <end position="26"/>
    </location>
</feature>
<gene>
    <name evidence="6" type="ORF">FK219_004875</name>
</gene>
<dbReference type="AlphaFoldDB" id="A0A9E5JL71"/>
<accession>A0A9E5JL71</accession>
<dbReference type="Gene3D" id="3.40.50.2300">
    <property type="match status" value="2"/>
</dbReference>
<evidence type="ECO:0000313" key="7">
    <source>
        <dbReference type="Proteomes" id="UP000818266"/>
    </source>
</evidence>